<dbReference type="GO" id="GO:0016491">
    <property type="term" value="F:oxidoreductase activity"/>
    <property type="evidence" value="ECO:0007669"/>
    <property type="project" value="InterPro"/>
</dbReference>
<dbReference type="PANTHER" id="PTHR42943:SF2">
    <property type="entry name" value="GLUTATHIONE S-TRANSFERASE KAPPA 1"/>
    <property type="match status" value="1"/>
</dbReference>
<protein>
    <submittedName>
        <fullName evidence="2">2-hydroxychromene-2-carboxylate isomerase, putative</fullName>
    </submittedName>
</protein>
<proteinExistence type="predicted"/>
<dbReference type="eggNOG" id="COG3917">
    <property type="taxonomic scope" value="Bacteria"/>
</dbReference>
<dbReference type="Gene3D" id="3.40.30.10">
    <property type="entry name" value="Glutaredoxin"/>
    <property type="match status" value="2"/>
</dbReference>
<dbReference type="Proteomes" id="UP000028702">
    <property type="component" value="Unassembled WGS sequence"/>
</dbReference>
<dbReference type="RefSeq" id="WP_045448301.1">
    <property type="nucleotide sequence ID" value="NZ_BBIO01000014.1"/>
</dbReference>
<sequence>MSIREIVSPFFAARIVSEKRQEEARAAAEKARRKTGAPHEVFYFHQPDDPYAVLAAQLLESLTERFDIKLTPMLVPPPADNDAPEREALVNYSRKDGALLGQKYGLSFDDPGRQPDGALTALAGRILASAIAKGRFLEAVCATDRALWQEDTGKIDALAATFGMAGEAETARAMRKGAEMRRRLGHYLGGVFCYAGEQYWGVDRLHHLETRLHGLGAYIGEEPFAPLKSPPALMAGPGDEAAGPTIDFFLSLRSPYTHVAAPQLFALARHHNCPVRLRFVLPMMMRGIPASFQKQTYIMRDAKREAKRAGIDFGRIADPFGRPSERGLALIPYAVREGKGEAFVLSFLRGVWAEAIRSGFNRGLKKIVTRAGLDWKEAKTFLEDESWREEAEENREELFAHGLWGVPTFAVGDIAVWGQDRLWAVEDEIIRLKEKTRVQG</sequence>
<dbReference type="STRING" id="1333998.M2A_2589"/>
<keyword evidence="3" id="KW-1185">Reference proteome</keyword>
<dbReference type="AlphaFoldDB" id="A0A081BDH2"/>
<dbReference type="Pfam" id="PF01323">
    <property type="entry name" value="DSBA"/>
    <property type="match status" value="1"/>
</dbReference>
<evidence type="ECO:0000313" key="3">
    <source>
        <dbReference type="Proteomes" id="UP000028702"/>
    </source>
</evidence>
<reference evidence="2 3" key="1">
    <citation type="submission" date="2014-07" db="EMBL/GenBank/DDBJ databases">
        <title>Tepidicaulis marinum gen. nov., sp. nov., a novel marine bacterium denitrifying nitrate to nitrous oxide strictly under microaerobic conditions.</title>
        <authorList>
            <person name="Takeuchi M."/>
            <person name="Yamagishi T."/>
            <person name="Kamagata Y."/>
            <person name="Oshima K."/>
            <person name="Hattori M."/>
            <person name="Katayama T."/>
            <person name="Hanada S."/>
            <person name="Tamaki H."/>
            <person name="Marumo K."/>
            <person name="Maeda H."/>
            <person name="Nedachi M."/>
            <person name="Iwasaki W."/>
            <person name="Suwa Y."/>
            <person name="Sakata S."/>
        </authorList>
    </citation>
    <scope>NUCLEOTIDE SEQUENCE [LARGE SCALE GENOMIC DNA]</scope>
    <source>
        <strain evidence="2 3">MA2</strain>
    </source>
</reference>
<dbReference type="SUPFAM" id="SSF52833">
    <property type="entry name" value="Thioredoxin-like"/>
    <property type="match status" value="2"/>
</dbReference>
<accession>A0A081BDH2</accession>
<evidence type="ECO:0000259" key="1">
    <source>
        <dbReference type="Pfam" id="PF01323"/>
    </source>
</evidence>
<dbReference type="PANTHER" id="PTHR42943">
    <property type="entry name" value="GLUTATHIONE S-TRANSFERASE KAPPA"/>
    <property type="match status" value="1"/>
</dbReference>
<dbReference type="GO" id="GO:0016853">
    <property type="term" value="F:isomerase activity"/>
    <property type="evidence" value="ECO:0007669"/>
    <property type="project" value="UniProtKB-KW"/>
</dbReference>
<gene>
    <name evidence="2" type="ORF">M2A_2589</name>
</gene>
<evidence type="ECO:0000313" key="2">
    <source>
        <dbReference type="EMBL" id="GAK46090.1"/>
    </source>
</evidence>
<comment type="caution">
    <text evidence="2">The sequence shown here is derived from an EMBL/GenBank/DDBJ whole genome shotgun (WGS) entry which is preliminary data.</text>
</comment>
<dbReference type="InterPro" id="IPR001853">
    <property type="entry name" value="DSBA-like_thioredoxin_dom"/>
</dbReference>
<feature type="domain" description="DSBA-like thioredoxin" evidence="1">
    <location>
        <begin position="245"/>
        <end position="429"/>
    </location>
</feature>
<keyword evidence="2" id="KW-0413">Isomerase</keyword>
<dbReference type="EMBL" id="BBIO01000014">
    <property type="protein sequence ID" value="GAK46090.1"/>
    <property type="molecule type" value="Genomic_DNA"/>
</dbReference>
<name>A0A081BDH2_9HYPH</name>
<dbReference type="InterPro" id="IPR036249">
    <property type="entry name" value="Thioredoxin-like_sf"/>
</dbReference>
<dbReference type="InterPro" id="IPR051924">
    <property type="entry name" value="GST_Kappa/NadH"/>
</dbReference>
<organism evidence="2 3">
    <name type="scientific">Tepidicaulis marinus</name>
    <dbReference type="NCBI Taxonomy" id="1333998"/>
    <lineage>
        <taxon>Bacteria</taxon>
        <taxon>Pseudomonadati</taxon>
        <taxon>Pseudomonadota</taxon>
        <taxon>Alphaproteobacteria</taxon>
        <taxon>Hyphomicrobiales</taxon>
        <taxon>Parvibaculaceae</taxon>
        <taxon>Tepidicaulis</taxon>
    </lineage>
</organism>